<dbReference type="Proteomes" id="UP000192796">
    <property type="component" value="Unassembled WGS sequence"/>
</dbReference>
<proteinExistence type="predicted"/>
<comment type="caution">
    <text evidence="1">The sequence shown here is derived from an EMBL/GenBank/DDBJ whole genome shotgun (WGS) entry which is preliminary data.</text>
</comment>
<name>A0A1V9FRV7_9BACT</name>
<evidence type="ECO:0000313" key="2">
    <source>
        <dbReference type="Proteomes" id="UP000192796"/>
    </source>
</evidence>
<dbReference type="EMBL" id="LVYD01000058">
    <property type="protein sequence ID" value="OQP61070.1"/>
    <property type="molecule type" value="Genomic_DNA"/>
</dbReference>
<sequence length="146" mass="15553">MQRKMVFKVAAALLVAGLMFLNVVVVSKDKATAHLEVSSIYKVLAEGESAGSADGGTSAAGMFQYGTDNDITDCPIETITGVRWEGVSGSVQVGTVIKGATVQLNASGEKGYYESYTKTTDGKGTQRTCHTVPILWYCTPSRTCYH</sequence>
<dbReference type="RefSeq" id="WP_081151288.1">
    <property type="nucleotide sequence ID" value="NZ_LVYD01000058.1"/>
</dbReference>
<accession>A0A1V9FRV7</accession>
<evidence type="ECO:0000313" key="1">
    <source>
        <dbReference type="EMBL" id="OQP61070.1"/>
    </source>
</evidence>
<gene>
    <name evidence="1" type="ORF">A3860_04960</name>
</gene>
<dbReference type="AlphaFoldDB" id="A0A1V9FRV7"/>
<reference evidence="1 2" key="1">
    <citation type="submission" date="2016-03" db="EMBL/GenBank/DDBJ databases">
        <title>Niastella vici sp. nov., isolated from farmland soil.</title>
        <authorList>
            <person name="Chen L."/>
            <person name="Wang D."/>
            <person name="Yang S."/>
            <person name="Wang G."/>
        </authorList>
    </citation>
    <scope>NUCLEOTIDE SEQUENCE [LARGE SCALE GENOMIC DNA]</scope>
    <source>
        <strain evidence="1 2">DJ57</strain>
    </source>
</reference>
<keyword evidence="2" id="KW-1185">Reference proteome</keyword>
<organism evidence="1 2">
    <name type="scientific">Niastella vici</name>
    <dbReference type="NCBI Taxonomy" id="1703345"/>
    <lineage>
        <taxon>Bacteria</taxon>
        <taxon>Pseudomonadati</taxon>
        <taxon>Bacteroidota</taxon>
        <taxon>Chitinophagia</taxon>
        <taxon>Chitinophagales</taxon>
        <taxon>Chitinophagaceae</taxon>
        <taxon>Niastella</taxon>
    </lineage>
</organism>
<dbReference type="STRING" id="1703345.A3860_04960"/>
<protein>
    <submittedName>
        <fullName evidence="1">Uncharacterized protein</fullName>
    </submittedName>
</protein>